<evidence type="ECO:0000313" key="1">
    <source>
        <dbReference type="EMBL" id="KAF2466868.1"/>
    </source>
</evidence>
<organism evidence="1 2">
    <name type="scientific">Lindgomyces ingoldianus</name>
    <dbReference type="NCBI Taxonomy" id="673940"/>
    <lineage>
        <taxon>Eukaryota</taxon>
        <taxon>Fungi</taxon>
        <taxon>Dikarya</taxon>
        <taxon>Ascomycota</taxon>
        <taxon>Pezizomycotina</taxon>
        <taxon>Dothideomycetes</taxon>
        <taxon>Pleosporomycetidae</taxon>
        <taxon>Pleosporales</taxon>
        <taxon>Lindgomycetaceae</taxon>
        <taxon>Lindgomyces</taxon>
    </lineage>
</organism>
<comment type="caution">
    <text evidence="1">The sequence shown here is derived from an EMBL/GenBank/DDBJ whole genome shotgun (WGS) entry which is preliminary data.</text>
</comment>
<sequence>MSTAQTDFTRALKTEAKSLSDAARKYRTRRKRHPPPGFSAWYAFAVQHGAVVVESFWDQIYDDLAPFWGIDPPVLRMKAAAVGPRVEVRDGVVRLDAKGKNDRLRLWENMLGALAREKHVLLPDVDVPFNSNAEPGLVVPWETIDTALELARPILAAPMDVLTQFSSYDSDQQIANYTFDPEWLGARLTHPTSSRGPRPYWSLVRPACHPRSWTRKTSLFVDIWHPQGHTSSAHSAANMLPTTFPNGSEAFGGFVGNWSRAGDVCALPELQGLHGGFVGPESMSASVKFFPWFGAVKFSVGNDVLIPGGSAWNESLYSLGTGEEEEGVRVAWEEKQDVLFWRGPATGGHNTALNWQRFHRHRFVSMMNASHVAFAEASLRTPVNGEPENAGVGPAGTFRLLAQNPYHLPEQTNGTLAEWIHSWADVAFTDLHCDELSPSDHCPYNSDFFSVTAPPAPREQEKYKYTAILDGNGSDNDSEFINALRREVVPLRASVYRHWFDGRLWPWVHFVPLDNTFVDVYAIGRFFRGRHRDDSHDNQARRIALAGKEWAEKVLRKEDMLIYLYRLLLEYARVVDDKRERLGWVGDLVGEGD</sequence>
<proteinExistence type="predicted"/>
<gene>
    <name evidence="1" type="ORF">BDR25DRAFT_376394</name>
</gene>
<accession>A0ACB6QJW5</accession>
<reference evidence="1" key="1">
    <citation type="journal article" date="2020" name="Stud. Mycol.">
        <title>101 Dothideomycetes genomes: a test case for predicting lifestyles and emergence of pathogens.</title>
        <authorList>
            <person name="Haridas S."/>
            <person name="Albert R."/>
            <person name="Binder M."/>
            <person name="Bloem J."/>
            <person name="Labutti K."/>
            <person name="Salamov A."/>
            <person name="Andreopoulos B."/>
            <person name="Baker S."/>
            <person name="Barry K."/>
            <person name="Bills G."/>
            <person name="Bluhm B."/>
            <person name="Cannon C."/>
            <person name="Castanera R."/>
            <person name="Culley D."/>
            <person name="Daum C."/>
            <person name="Ezra D."/>
            <person name="Gonzalez J."/>
            <person name="Henrissat B."/>
            <person name="Kuo A."/>
            <person name="Liang C."/>
            <person name="Lipzen A."/>
            <person name="Lutzoni F."/>
            <person name="Magnuson J."/>
            <person name="Mondo S."/>
            <person name="Nolan M."/>
            <person name="Ohm R."/>
            <person name="Pangilinan J."/>
            <person name="Park H.-J."/>
            <person name="Ramirez L."/>
            <person name="Alfaro M."/>
            <person name="Sun H."/>
            <person name="Tritt A."/>
            <person name="Yoshinaga Y."/>
            <person name="Zwiers L.-H."/>
            <person name="Turgeon B."/>
            <person name="Goodwin S."/>
            <person name="Spatafora J."/>
            <person name="Crous P."/>
            <person name="Grigoriev I."/>
        </authorList>
    </citation>
    <scope>NUCLEOTIDE SEQUENCE</scope>
    <source>
        <strain evidence="1">ATCC 200398</strain>
    </source>
</reference>
<dbReference type="EMBL" id="MU003522">
    <property type="protein sequence ID" value="KAF2466868.1"/>
    <property type="molecule type" value="Genomic_DNA"/>
</dbReference>
<dbReference type="Proteomes" id="UP000799755">
    <property type="component" value="Unassembled WGS sequence"/>
</dbReference>
<name>A0ACB6QJW5_9PLEO</name>
<keyword evidence="2" id="KW-1185">Reference proteome</keyword>
<protein>
    <submittedName>
        <fullName evidence="1">Uncharacterized protein</fullName>
    </submittedName>
</protein>
<evidence type="ECO:0000313" key="2">
    <source>
        <dbReference type="Proteomes" id="UP000799755"/>
    </source>
</evidence>